<evidence type="ECO:0008006" key="3">
    <source>
        <dbReference type="Google" id="ProtNLM"/>
    </source>
</evidence>
<name>A0A348G1P6_9HYPH</name>
<dbReference type="Proteomes" id="UP000266934">
    <property type="component" value="Chromosome"/>
</dbReference>
<reference evidence="1 2" key="1">
    <citation type="submission" date="2018-08" db="EMBL/GenBank/DDBJ databases">
        <title>Complete genome sequencing of Blastochloris tepida GI.</title>
        <authorList>
            <person name="Tsukatani Y."/>
            <person name="Mori H."/>
        </authorList>
    </citation>
    <scope>NUCLEOTIDE SEQUENCE [LARGE SCALE GENOMIC DNA]</scope>
    <source>
        <strain evidence="1 2">GI</strain>
    </source>
</reference>
<protein>
    <recommendedName>
        <fullName evidence="3">HPr kinase/phosphorylase C-terminal domain-containing protein</fullName>
    </recommendedName>
</protein>
<evidence type="ECO:0000313" key="1">
    <source>
        <dbReference type="EMBL" id="BBF93479.1"/>
    </source>
</evidence>
<dbReference type="KEGG" id="blag:BLTE_21640"/>
<proteinExistence type="predicted"/>
<dbReference type="InterPro" id="IPR027417">
    <property type="entry name" value="P-loop_NTPase"/>
</dbReference>
<evidence type="ECO:0000313" key="2">
    <source>
        <dbReference type="Proteomes" id="UP000266934"/>
    </source>
</evidence>
<dbReference type="EMBL" id="AP018907">
    <property type="protein sequence ID" value="BBF93479.1"/>
    <property type="molecule type" value="Genomic_DNA"/>
</dbReference>
<keyword evidence="2" id="KW-1185">Reference proteome</keyword>
<accession>A0A348G1P6</accession>
<sequence>MCIDGAAFARAPLTEAMHLLDWEMVRRAVKQDSSCAAFHAGWVVRDGRAFLFAGEGASGKSGLCLKAMMRGFRCGAEDVTFLAGNRLVPFARAIQLRRDDPLLDGIHSARLFEGCDGRVCVEVRPEEAAVETSAATSTVVVLDPTADGPARTLSPLEGLQRLLGLCHRLDRTGQTLFDTIASLAAAGRVLVASPAAALALLDPPEV</sequence>
<dbReference type="Gene3D" id="3.40.50.300">
    <property type="entry name" value="P-loop containing nucleotide triphosphate hydrolases"/>
    <property type="match status" value="1"/>
</dbReference>
<dbReference type="AlphaFoldDB" id="A0A348G1P6"/>
<organism evidence="1 2">
    <name type="scientific">Blastochloris tepida</name>
    <dbReference type="NCBI Taxonomy" id="2233851"/>
    <lineage>
        <taxon>Bacteria</taxon>
        <taxon>Pseudomonadati</taxon>
        <taxon>Pseudomonadota</taxon>
        <taxon>Alphaproteobacteria</taxon>
        <taxon>Hyphomicrobiales</taxon>
        <taxon>Blastochloridaceae</taxon>
        <taxon>Blastochloris</taxon>
    </lineage>
</organism>
<dbReference type="SUPFAM" id="SSF53795">
    <property type="entry name" value="PEP carboxykinase-like"/>
    <property type="match status" value="1"/>
</dbReference>
<gene>
    <name evidence="1" type="ORF">BLTE_21640</name>
</gene>